<gene>
    <name evidence="1" type="ORF">Mal33_38230</name>
</gene>
<evidence type="ECO:0008006" key="3">
    <source>
        <dbReference type="Google" id="ProtNLM"/>
    </source>
</evidence>
<protein>
    <recommendedName>
        <fullName evidence="3">DUF309 domain-containing protein</fullName>
    </recommendedName>
</protein>
<dbReference type="EMBL" id="CP036318">
    <property type="protein sequence ID" value="QDV57808.1"/>
    <property type="molecule type" value="Genomic_DNA"/>
</dbReference>
<dbReference type="InterPro" id="IPR005500">
    <property type="entry name" value="DUF309"/>
</dbReference>
<dbReference type="Gene3D" id="1.10.3450.10">
    <property type="entry name" value="TTHA0068-like"/>
    <property type="match status" value="1"/>
</dbReference>
<dbReference type="RefSeq" id="WP_197452728.1">
    <property type="nucleotide sequence ID" value="NZ_CP036318.1"/>
</dbReference>
<keyword evidence="2" id="KW-1185">Reference proteome</keyword>
<dbReference type="SUPFAM" id="SSF140663">
    <property type="entry name" value="TTHA0068-like"/>
    <property type="match status" value="1"/>
</dbReference>
<proteinExistence type="predicted"/>
<reference evidence="1 2" key="1">
    <citation type="submission" date="2019-02" db="EMBL/GenBank/DDBJ databases">
        <title>Deep-cultivation of Planctomycetes and their phenomic and genomic characterization uncovers novel biology.</title>
        <authorList>
            <person name="Wiegand S."/>
            <person name="Jogler M."/>
            <person name="Boedeker C."/>
            <person name="Pinto D."/>
            <person name="Vollmers J."/>
            <person name="Rivas-Marin E."/>
            <person name="Kohn T."/>
            <person name="Peeters S.H."/>
            <person name="Heuer A."/>
            <person name="Rast P."/>
            <person name="Oberbeckmann S."/>
            <person name="Bunk B."/>
            <person name="Jeske O."/>
            <person name="Meyerdierks A."/>
            <person name="Storesund J.E."/>
            <person name="Kallscheuer N."/>
            <person name="Luecker S."/>
            <person name="Lage O.M."/>
            <person name="Pohl T."/>
            <person name="Merkel B.J."/>
            <person name="Hornburger P."/>
            <person name="Mueller R.-W."/>
            <person name="Bruemmer F."/>
            <person name="Labrenz M."/>
            <person name="Spormann A.M."/>
            <person name="Op den Camp H."/>
            <person name="Overmann J."/>
            <person name="Amann R."/>
            <person name="Jetten M.S.M."/>
            <person name="Mascher T."/>
            <person name="Medema M.H."/>
            <person name="Devos D.P."/>
            <person name="Kaster A.-K."/>
            <person name="Ovreas L."/>
            <person name="Rohde M."/>
            <person name="Galperin M.Y."/>
            <person name="Jogler C."/>
        </authorList>
    </citation>
    <scope>NUCLEOTIDE SEQUENCE [LARGE SCALE GENOMIC DNA]</scope>
    <source>
        <strain evidence="1 2">Mal33</strain>
    </source>
</reference>
<evidence type="ECO:0000313" key="1">
    <source>
        <dbReference type="EMBL" id="QDV57808.1"/>
    </source>
</evidence>
<evidence type="ECO:0000313" key="2">
    <source>
        <dbReference type="Proteomes" id="UP000316770"/>
    </source>
</evidence>
<dbReference type="Pfam" id="PF03745">
    <property type="entry name" value="DUF309"/>
    <property type="match status" value="1"/>
</dbReference>
<dbReference type="Proteomes" id="UP000316770">
    <property type="component" value="Chromosome"/>
</dbReference>
<organism evidence="1 2">
    <name type="scientific">Rosistilla oblonga</name>
    <dbReference type="NCBI Taxonomy" id="2527990"/>
    <lineage>
        <taxon>Bacteria</taxon>
        <taxon>Pseudomonadati</taxon>
        <taxon>Planctomycetota</taxon>
        <taxon>Planctomycetia</taxon>
        <taxon>Pirellulales</taxon>
        <taxon>Pirellulaceae</taxon>
        <taxon>Rosistilla</taxon>
    </lineage>
</organism>
<dbReference type="AlphaFoldDB" id="A0A518IXK1"/>
<sequence length="202" mass="21808">MNKSEPSALPLLPARLTSLPFPCYAFVPGMHPHPISDPRGHSWGSSDDSLDPADAAVCHNVYCWAVDLFNHGYVWEAHEAWESLWIAAGRVGPAATFLKGLIKLAAAGVKARQGKLVGVRRHARRAAELFQQAADDRSFSSELQFGLSCQLMRQNSMNVLDAAASTIDPTPQPVLRVLPVVLHPIFPGDAAESPPPTANDQA</sequence>
<name>A0A518IXK1_9BACT</name>
<accession>A0A518IXK1</accession>
<dbReference type="InterPro" id="IPR023203">
    <property type="entry name" value="TTHA0068_sf"/>
</dbReference>